<dbReference type="RefSeq" id="WP_166329937.1">
    <property type="nucleotide sequence ID" value="NZ_CP049933.1"/>
</dbReference>
<dbReference type="Pfam" id="PF25583">
    <property type="entry name" value="WCX"/>
    <property type="match status" value="1"/>
</dbReference>
<dbReference type="InterPro" id="IPR057727">
    <property type="entry name" value="WCX_dom"/>
</dbReference>
<dbReference type="PANTHER" id="PTHR34580">
    <property type="match status" value="1"/>
</dbReference>
<proteinExistence type="predicted"/>
<dbReference type="InterPro" id="IPR026881">
    <property type="entry name" value="WYL_dom"/>
</dbReference>
<gene>
    <name evidence="3" type="ORF">G7066_06670</name>
</gene>
<evidence type="ECO:0000259" key="1">
    <source>
        <dbReference type="Pfam" id="PF13280"/>
    </source>
</evidence>
<sequence length="344" mass="37798">MSKTPERSTVPSEQRVFGLVLALVASTEGLTKSSLLSSVYGYSERYRRGGDNSTLERQFERDKELLRSLGIQIETLDSPLEPGNNLLTRYRISKELLQFPEDLRFTERELMLLRLAAVAWSEGSLSAESRRAAMKLESLGAGLDVQHLGIAPRLGTAEPAAAPLQRAIDTGVVAHFDYTMPGRDTPLMRRVAPLRLHRVDGRWHLIAWDLQRNADRVFLLSRISGEVRVGPEPFEPELHERADGIVADLLHRRETQLATVRVRAGSVAEARLSSRMTTSQGVVGAPQSGENVELVVGMLDAHVLAAELVGYGADVTVLSPPELRSLVVNRLRAVAAAHAEADHA</sequence>
<dbReference type="InterPro" id="IPR051534">
    <property type="entry name" value="CBASS_pafABC_assoc_protein"/>
</dbReference>
<protein>
    <submittedName>
        <fullName evidence="3">WYL domain-containing protein</fullName>
    </submittedName>
</protein>
<feature type="domain" description="WCX" evidence="2">
    <location>
        <begin position="256"/>
        <end position="335"/>
    </location>
</feature>
<dbReference type="Proteomes" id="UP000503441">
    <property type="component" value="Chromosome"/>
</dbReference>
<organism evidence="3 4">
    <name type="scientific">Leucobacter coleopterorum</name>
    <dbReference type="NCBI Taxonomy" id="2714933"/>
    <lineage>
        <taxon>Bacteria</taxon>
        <taxon>Bacillati</taxon>
        <taxon>Actinomycetota</taxon>
        <taxon>Actinomycetes</taxon>
        <taxon>Micrococcales</taxon>
        <taxon>Microbacteriaceae</taxon>
        <taxon>Leucobacter</taxon>
    </lineage>
</organism>
<keyword evidence="4" id="KW-1185">Reference proteome</keyword>
<name>A0ABX6JVR4_9MICO</name>
<dbReference type="PANTHER" id="PTHR34580:SF3">
    <property type="entry name" value="PROTEIN PAFB"/>
    <property type="match status" value="1"/>
</dbReference>
<evidence type="ECO:0000313" key="3">
    <source>
        <dbReference type="EMBL" id="QIM18396.1"/>
    </source>
</evidence>
<reference evidence="3 4" key="1">
    <citation type="submission" date="2020-03" db="EMBL/GenBank/DDBJ databases">
        <title>Leucobacter sp. nov., isolated from beetles.</title>
        <authorList>
            <person name="Hyun D.-W."/>
            <person name="Bae J.-W."/>
        </authorList>
    </citation>
    <scope>NUCLEOTIDE SEQUENCE [LARGE SCALE GENOMIC DNA]</scope>
    <source>
        <strain evidence="3 4">HDW9A</strain>
    </source>
</reference>
<evidence type="ECO:0000313" key="4">
    <source>
        <dbReference type="Proteomes" id="UP000503441"/>
    </source>
</evidence>
<dbReference type="EMBL" id="CP049933">
    <property type="protein sequence ID" value="QIM18396.1"/>
    <property type="molecule type" value="Genomic_DNA"/>
</dbReference>
<dbReference type="Pfam" id="PF13280">
    <property type="entry name" value="WYL"/>
    <property type="match status" value="1"/>
</dbReference>
<accession>A0ABX6JVR4</accession>
<evidence type="ECO:0000259" key="2">
    <source>
        <dbReference type="Pfam" id="PF25583"/>
    </source>
</evidence>
<dbReference type="PROSITE" id="PS52050">
    <property type="entry name" value="WYL"/>
    <property type="match status" value="1"/>
</dbReference>
<feature type="domain" description="WYL" evidence="1">
    <location>
        <begin position="162"/>
        <end position="224"/>
    </location>
</feature>